<keyword evidence="2" id="KW-1185">Reference proteome</keyword>
<name>A0A1Y5S0I8_9RHOB</name>
<dbReference type="EC" id="4.1.1.3" evidence="1"/>
<dbReference type="PANTHER" id="PTHR42905:SF16">
    <property type="entry name" value="CARBOXYPHOSPHONOENOLPYRUVATE PHOSPHONOMUTASE-LIKE PROTEIN (AFU_ORTHOLOGUE AFUA_5G07230)"/>
    <property type="match status" value="1"/>
</dbReference>
<dbReference type="Pfam" id="PF13714">
    <property type="entry name" value="PEP_mutase"/>
    <property type="match status" value="1"/>
</dbReference>
<sequence length="281" mass="29882">MVKLQQQKFEVFRALHERDRAFVMPNAWDAGTARILGTFGFEALATTSAGYAFSVGKRDSFACLSRAEILENAAAIAEATELPVSGDLEDGFGAGPEACAETVIGAVECGLIGGSIEDATGDLSSPVYELEQAVERVTAAAEAARGRPFFLTARAENFICGRPDLKDTIRRLQAFSDAGADVLYAPGLPDLEAVRTVCREVDKPVNVVMGLKGKAWSVDTLSKAGVRRISVGGSFARAALGAMMRAAHEVLEKGTFTYAKDAVPDAVVAGMMRARKEDRRG</sequence>
<dbReference type="EMBL" id="FWFL01000003">
    <property type="protein sequence ID" value="SLN29556.1"/>
    <property type="molecule type" value="Genomic_DNA"/>
</dbReference>
<dbReference type="Proteomes" id="UP000193827">
    <property type="component" value="Unassembled WGS sequence"/>
</dbReference>
<dbReference type="Gene3D" id="6.10.250.2750">
    <property type="match status" value="1"/>
</dbReference>
<organism evidence="1 2">
    <name type="scientific">Roseovarius litorisediminis</name>
    <dbReference type="NCBI Taxonomy" id="1312363"/>
    <lineage>
        <taxon>Bacteria</taxon>
        <taxon>Pseudomonadati</taxon>
        <taxon>Pseudomonadota</taxon>
        <taxon>Alphaproteobacteria</taxon>
        <taxon>Rhodobacterales</taxon>
        <taxon>Roseobacteraceae</taxon>
        <taxon>Roseovarius</taxon>
    </lineage>
</organism>
<dbReference type="InterPro" id="IPR015813">
    <property type="entry name" value="Pyrv/PenolPyrv_kinase-like_dom"/>
</dbReference>
<evidence type="ECO:0000313" key="1">
    <source>
        <dbReference type="EMBL" id="SLN29556.1"/>
    </source>
</evidence>
<gene>
    <name evidence="1" type="ORF">PEL8287_01360</name>
</gene>
<dbReference type="CDD" id="cd00377">
    <property type="entry name" value="ICL_PEPM"/>
    <property type="match status" value="1"/>
</dbReference>
<dbReference type="RefSeq" id="WP_085891622.1">
    <property type="nucleotide sequence ID" value="NZ_FWFL01000003.1"/>
</dbReference>
<dbReference type="Gene3D" id="3.20.20.60">
    <property type="entry name" value="Phosphoenolpyruvate-binding domains"/>
    <property type="match status" value="1"/>
</dbReference>
<dbReference type="GO" id="GO:0016829">
    <property type="term" value="F:lyase activity"/>
    <property type="evidence" value="ECO:0007669"/>
    <property type="project" value="UniProtKB-KW"/>
</dbReference>
<protein>
    <submittedName>
        <fullName evidence="1">Oxaloacetate decarboxylase</fullName>
        <ecNumber evidence="1">4.1.1.3</ecNumber>
    </submittedName>
</protein>
<dbReference type="AlphaFoldDB" id="A0A1Y5S0I8"/>
<dbReference type="SUPFAM" id="SSF51621">
    <property type="entry name" value="Phosphoenolpyruvate/pyruvate domain"/>
    <property type="match status" value="1"/>
</dbReference>
<evidence type="ECO:0000313" key="2">
    <source>
        <dbReference type="Proteomes" id="UP000193827"/>
    </source>
</evidence>
<dbReference type="InterPro" id="IPR039556">
    <property type="entry name" value="ICL/PEPM"/>
</dbReference>
<keyword evidence="1" id="KW-0456">Lyase</keyword>
<reference evidence="1 2" key="1">
    <citation type="submission" date="2017-03" db="EMBL/GenBank/DDBJ databases">
        <authorList>
            <person name="Afonso C.L."/>
            <person name="Miller P.J."/>
            <person name="Scott M.A."/>
            <person name="Spackman E."/>
            <person name="Goraichik I."/>
            <person name="Dimitrov K.M."/>
            <person name="Suarez D.L."/>
            <person name="Swayne D.E."/>
        </authorList>
    </citation>
    <scope>NUCLEOTIDE SEQUENCE [LARGE SCALE GENOMIC DNA]</scope>
    <source>
        <strain evidence="1 2">CECT 8287</strain>
    </source>
</reference>
<dbReference type="InterPro" id="IPR040442">
    <property type="entry name" value="Pyrv_kinase-like_dom_sf"/>
</dbReference>
<accession>A0A1Y5S0I8</accession>
<proteinExistence type="predicted"/>
<dbReference type="OrthoDB" id="9785398at2"/>
<dbReference type="PANTHER" id="PTHR42905">
    <property type="entry name" value="PHOSPHOENOLPYRUVATE CARBOXYLASE"/>
    <property type="match status" value="1"/>
</dbReference>